<organism evidence="13 14">
    <name type="scientific">Chloropsis hardwickii</name>
    <dbReference type="NCBI Taxonomy" id="667144"/>
    <lineage>
        <taxon>Eukaryota</taxon>
        <taxon>Metazoa</taxon>
        <taxon>Chordata</taxon>
        <taxon>Craniata</taxon>
        <taxon>Vertebrata</taxon>
        <taxon>Euteleostomi</taxon>
        <taxon>Archelosauria</taxon>
        <taxon>Archosauria</taxon>
        <taxon>Dinosauria</taxon>
        <taxon>Saurischia</taxon>
        <taxon>Theropoda</taxon>
        <taxon>Coelurosauria</taxon>
        <taxon>Aves</taxon>
        <taxon>Neognathae</taxon>
        <taxon>Neoaves</taxon>
        <taxon>Telluraves</taxon>
        <taxon>Australaves</taxon>
        <taxon>Passeriformes</taxon>
        <taxon>Corvoidea</taxon>
        <taxon>Irenidae</taxon>
        <taxon>Chloropsis</taxon>
    </lineage>
</organism>
<evidence type="ECO:0000256" key="3">
    <source>
        <dbReference type="ARBA" id="ARBA00022555"/>
    </source>
</evidence>
<keyword evidence="4 11" id="KW-0436">Ligase</keyword>
<dbReference type="FunFam" id="2.40.50.140:FF:000047">
    <property type="entry name" value="tyrosine--tRNA ligase, cytoplasmic isoform X2"/>
    <property type="match status" value="1"/>
</dbReference>
<evidence type="ECO:0000256" key="11">
    <source>
        <dbReference type="RuleBase" id="RU363036"/>
    </source>
</evidence>
<keyword evidence="6 11" id="KW-0067">ATP-binding</keyword>
<reference evidence="13" key="1">
    <citation type="submission" date="2019-10" db="EMBL/GenBank/DDBJ databases">
        <title>Bird 10,000 Genomes (B10K) Project - Family phase.</title>
        <authorList>
            <person name="Zhang G."/>
        </authorList>
    </citation>
    <scope>NUCLEOTIDE SEQUENCE</scope>
    <source>
        <strain evidence="13">B10K-IZ-033-78</strain>
        <tissue evidence="13">Muscle</tissue>
    </source>
</reference>
<comment type="caution">
    <text evidence="13">The sequence shown here is derived from an EMBL/GenBank/DDBJ whole genome shotgun (WGS) entry which is preliminary data.</text>
</comment>
<dbReference type="InterPro" id="IPR012340">
    <property type="entry name" value="NA-bd_OB-fold"/>
</dbReference>
<dbReference type="GO" id="GO:0004831">
    <property type="term" value="F:tyrosine-tRNA ligase activity"/>
    <property type="evidence" value="ECO:0007669"/>
    <property type="project" value="TreeGrafter"/>
</dbReference>
<evidence type="ECO:0000256" key="5">
    <source>
        <dbReference type="ARBA" id="ARBA00022741"/>
    </source>
</evidence>
<feature type="non-terminal residue" evidence="13">
    <location>
        <position position="348"/>
    </location>
</feature>
<evidence type="ECO:0000256" key="7">
    <source>
        <dbReference type="ARBA" id="ARBA00022884"/>
    </source>
</evidence>
<dbReference type="AlphaFoldDB" id="A0A850VCJ4"/>
<dbReference type="Proteomes" id="UP000640999">
    <property type="component" value="Unassembled WGS sequence"/>
</dbReference>
<dbReference type="Gene3D" id="1.10.240.10">
    <property type="entry name" value="Tyrosyl-Transfer RNA Synthetase"/>
    <property type="match status" value="1"/>
</dbReference>
<evidence type="ECO:0000256" key="4">
    <source>
        <dbReference type="ARBA" id="ARBA00022598"/>
    </source>
</evidence>
<dbReference type="OrthoDB" id="197206at2759"/>
<proteinExistence type="inferred from homology"/>
<dbReference type="Pfam" id="PF01588">
    <property type="entry name" value="tRNA_bind"/>
    <property type="match status" value="1"/>
</dbReference>
<gene>
    <name evidence="13" type="primary">Yars</name>
    <name evidence="13" type="ORF">CHLHAR_R01403</name>
</gene>
<dbReference type="PANTHER" id="PTHR11586">
    <property type="entry name" value="TRNA-AMINOACYLATION COFACTOR ARC1 FAMILY MEMBER"/>
    <property type="match status" value="1"/>
</dbReference>
<feature type="domain" description="TRNA-binding" evidence="12">
    <location>
        <begin position="184"/>
        <end position="288"/>
    </location>
</feature>
<evidence type="ECO:0000256" key="2">
    <source>
        <dbReference type="ARBA" id="ARBA00022490"/>
    </source>
</evidence>
<dbReference type="EMBL" id="WEIW01006099">
    <property type="protein sequence ID" value="NWH42145.1"/>
    <property type="molecule type" value="Genomic_DNA"/>
</dbReference>
<dbReference type="SUPFAM" id="SSF52374">
    <property type="entry name" value="Nucleotidylyl transferase"/>
    <property type="match status" value="1"/>
</dbReference>
<keyword evidence="9 11" id="KW-0030">Aminoacyl-tRNA synthetase</keyword>
<dbReference type="PROSITE" id="PS50886">
    <property type="entry name" value="TRBD"/>
    <property type="match status" value="1"/>
</dbReference>
<accession>A0A850VCJ4</accession>
<dbReference type="InterPro" id="IPR051270">
    <property type="entry name" value="Tyrosine-tRNA_ligase_regulator"/>
</dbReference>
<evidence type="ECO:0000256" key="8">
    <source>
        <dbReference type="ARBA" id="ARBA00022917"/>
    </source>
</evidence>
<comment type="subcellular location">
    <subcellularLocation>
        <location evidence="1">Cytoplasm</location>
    </subcellularLocation>
</comment>
<name>A0A850VCJ4_9CORV</name>
<dbReference type="InterPro" id="IPR014729">
    <property type="entry name" value="Rossmann-like_a/b/a_fold"/>
</dbReference>
<evidence type="ECO:0000256" key="6">
    <source>
        <dbReference type="ARBA" id="ARBA00022840"/>
    </source>
</evidence>
<dbReference type="Pfam" id="PF00579">
    <property type="entry name" value="tRNA-synt_1b"/>
    <property type="match status" value="1"/>
</dbReference>
<evidence type="ECO:0000313" key="13">
    <source>
        <dbReference type="EMBL" id="NWH42145.1"/>
    </source>
</evidence>
<dbReference type="Gene3D" id="2.40.50.140">
    <property type="entry name" value="Nucleic acid-binding proteins"/>
    <property type="match status" value="1"/>
</dbReference>
<feature type="non-terminal residue" evidence="13">
    <location>
        <position position="1"/>
    </location>
</feature>
<evidence type="ECO:0000313" key="14">
    <source>
        <dbReference type="Proteomes" id="UP000640999"/>
    </source>
</evidence>
<evidence type="ECO:0000256" key="9">
    <source>
        <dbReference type="ARBA" id="ARBA00023146"/>
    </source>
</evidence>
<comment type="similarity">
    <text evidence="11">Belongs to the class-I aminoacyl-tRNA synthetase family.</text>
</comment>
<keyword evidence="2" id="KW-0963">Cytoplasm</keyword>
<keyword evidence="5 11" id="KW-0547">Nucleotide-binding</keyword>
<dbReference type="CDD" id="cd02799">
    <property type="entry name" value="tRNA_bind_EMAP-II_like"/>
    <property type="match status" value="1"/>
</dbReference>
<sequence>QALDEEYLKVDAQFGGVDQRKIFTFAEKYLPSLGYAKRVHLMNPMVPGLTGSKMSSSEEDSKIDLLDRKEDVKKKLKKAFCEPGNVENNGVLSFIKHVLFPLKSEFVVLREEKWGGNKTYTAYEALEKDFAEQDLYLPRDINSPRGNIWGWPPPWVCAECCDHSLHPPEPAEKGTKNSEPEDVVPSRLDIRVGKVISVEKHPDADSLYVEKIDVGEAEPRTVVSGLVHFVPKEQLQDRLVVLLCNLKPQKMRGVESQGMVLCASSLGEPRQVEPLDPPAGCCAGERVYVEGYEGGEPDEELKPKKKIFEKLQADFRVSEDCVAQWKQRNFLTKLGTVSCKSLKGGSIS</sequence>
<dbReference type="Gene3D" id="3.40.50.620">
    <property type="entry name" value="HUPs"/>
    <property type="match status" value="1"/>
</dbReference>
<dbReference type="GO" id="GO:0005524">
    <property type="term" value="F:ATP binding"/>
    <property type="evidence" value="ECO:0007669"/>
    <property type="project" value="UniProtKB-KW"/>
</dbReference>
<dbReference type="InterPro" id="IPR002305">
    <property type="entry name" value="aa-tRNA-synth_Ic"/>
</dbReference>
<protein>
    <submittedName>
        <fullName evidence="13">SYYC protein</fullName>
    </submittedName>
</protein>
<keyword evidence="8 11" id="KW-0648">Protein biosynthesis</keyword>
<dbReference type="GO" id="GO:0005737">
    <property type="term" value="C:cytoplasm"/>
    <property type="evidence" value="ECO:0007669"/>
    <property type="project" value="UniProtKB-SubCell"/>
</dbReference>
<dbReference type="GO" id="GO:0000049">
    <property type="term" value="F:tRNA binding"/>
    <property type="evidence" value="ECO:0007669"/>
    <property type="project" value="UniProtKB-UniRule"/>
</dbReference>
<dbReference type="InterPro" id="IPR002547">
    <property type="entry name" value="tRNA-bd_dom"/>
</dbReference>
<evidence type="ECO:0000256" key="1">
    <source>
        <dbReference type="ARBA" id="ARBA00004496"/>
    </source>
</evidence>
<evidence type="ECO:0000256" key="10">
    <source>
        <dbReference type="PROSITE-ProRule" id="PRU00209"/>
    </source>
</evidence>
<dbReference type="PANTHER" id="PTHR11586:SF43">
    <property type="entry name" value="TYROSINE--TRNA LIGASE, CYTOPLASMIC"/>
    <property type="match status" value="1"/>
</dbReference>
<evidence type="ECO:0000259" key="12">
    <source>
        <dbReference type="PROSITE" id="PS50886"/>
    </source>
</evidence>
<dbReference type="SUPFAM" id="SSF50249">
    <property type="entry name" value="Nucleic acid-binding proteins"/>
    <property type="match status" value="1"/>
</dbReference>
<keyword evidence="7 10" id="KW-0694">RNA-binding</keyword>
<keyword evidence="14" id="KW-1185">Reference proteome</keyword>
<dbReference type="GO" id="GO:0006418">
    <property type="term" value="P:tRNA aminoacylation for protein translation"/>
    <property type="evidence" value="ECO:0007669"/>
    <property type="project" value="InterPro"/>
</dbReference>
<keyword evidence="3 10" id="KW-0820">tRNA-binding</keyword>